<keyword evidence="1 3" id="KW-0853">WD repeat</keyword>
<proteinExistence type="predicted"/>
<dbReference type="SUPFAM" id="SSF50978">
    <property type="entry name" value="WD40 repeat-like"/>
    <property type="match status" value="1"/>
</dbReference>
<dbReference type="Proteomes" id="UP000054144">
    <property type="component" value="Unassembled WGS sequence"/>
</dbReference>
<dbReference type="InterPro" id="IPR001680">
    <property type="entry name" value="WD40_rpt"/>
</dbReference>
<dbReference type="InterPro" id="IPR051510">
    <property type="entry name" value="SKI8"/>
</dbReference>
<name>A0A0D7AB62_9AGAR</name>
<sequence>MSVQFLGASMRAHAHSVPAWSISLHSSQKTYTSTSSSGYLTMHSAAPGPDFGKRLSSPDGTRAPLATETGQVYVFDMESAQLQTTLTSDAMSVHSIAWSADSSLLLSASEDKRVIVHDVRTPNGGTVAALSGHTSCIMDVDILHDMNLAVSA</sequence>
<keyword evidence="2" id="KW-0677">Repeat</keyword>
<reference evidence="4 5" key="1">
    <citation type="journal article" date="2015" name="Fungal Genet. Biol.">
        <title>Evolution of novel wood decay mechanisms in Agaricales revealed by the genome sequences of Fistulina hepatica and Cylindrobasidium torrendii.</title>
        <authorList>
            <person name="Floudas D."/>
            <person name="Held B.W."/>
            <person name="Riley R."/>
            <person name="Nagy L.G."/>
            <person name="Koehler G."/>
            <person name="Ransdell A.S."/>
            <person name="Younus H."/>
            <person name="Chow J."/>
            <person name="Chiniquy J."/>
            <person name="Lipzen A."/>
            <person name="Tritt A."/>
            <person name="Sun H."/>
            <person name="Haridas S."/>
            <person name="LaButti K."/>
            <person name="Ohm R.A."/>
            <person name="Kues U."/>
            <person name="Blanchette R.A."/>
            <person name="Grigoriev I.V."/>
            <person name="Minto R.E."/>
            <person name="Hibbett D.S."/>
        </authorList>
    </citation>
    <scope>NUCLEOTIDE SEQUENCE [LARGE SCALE GENOMIC DNA]</scope>
    <source>
        <strain evidence="4 5">ATCC 64428</strain>
    </source>
</reference>
<dbReference type="GO" id="GO:0032991">
    <property type="term" value="C:protein-containing complex"/>
    <property type="evidence" value="ECO:0007669"/>
    <property type="project" value="UniProtKB-ARBA"/>
</dbReference>
<evidence type="ECO:0000313" key="5">
    <source>
        <dbReference type="Proteomes" id="UP000054144"/>
    </source>
</evidence>
<evidence type="ECO:0000256" key="1">
    <source>
        <dbReference type="ARBA" id="ARBA00022574"/>
    </source>
</evidence>
<accession>A0A0D7AB62</accession>
<dbReference type="InterPro" id="IPR015943">
    <property type="entry name" value="WD40/YVTN_repeat-like_dom_sf"/>
</dbReference>
<dbReference type="PANTHER" id="PTHR44090">
    <property type="entry name" value="WD REPEAT-CONTAINING PROTEIN 61"/>
    <property type="match status" value="1"/>
</dbReference>
<dbReference type="GO" id="GO:0005634">
    <property type="term" value="C:nucleus"/>
    <property type="evidence" value="ECO:0007669"/>
    <property type="project" value="TreeGrafter"/>
</dbReference>
<dbReference type="AlphaFoldDB" id="A0A0D7AB62"/>
<dbReference type="OrthoDB" id="538223at2759"/>
<protein>
    <submittedName>
        <fullName evidence="4">Uncharacterized protein</fullName>
    </submittedName>
</protein>
<gene>
    <name evidence="4" type="ORF">FISHEDRAFT_73810</name>
</gene>
<dbReference type="SMART" id="SM00320">
    <property type="entry name" value="WD40"/>
    <property type="match status" value="1"/>
</dbReference>
<evidence type="ECO:0000256" key="3">
    <source>
        <dbReference type="PROSITE-ProRule" id="PRU00221"/>
    </source>
</evidence>
<dbReference type="PANTHER" id="PTHR44090:SF1">
    <property type="entry name" value="SUPERKILLER COMPLEX PROTEIN 8"/>
    <property type="match status" value="1"/>
</dbReference>
<organism evidence="4 5">
    <name type="scientific">Fistulina hepatica ATCC 64428</name>
    <dbReference type="NCBI Taxonomy" id="1128425"/>
    <lineage>
        <taxon>Eukaryota</taxon>
        <taxon>Fungi</taxon>
        <taxon>Dikarya</taxon>
        <taxon>Basidiomycota</taxon>
        <taxon>Agaricomycotina</taxon>
        <taxon>Agaricomycetes</taxon>
        <taxon>Agaricomycetidae</taxon>
        <taxon>Agaricales</taxon>
        <taxon>Fistulinaceae</taxon>
        <taxon>Fistulina</taxon>
    </lineage>
</organism>
<evidence type="ECO:0000313" key="4">
    <source>
        <dbReference type="EMBL" id="KIY48247.1"/>
    </source>
</evidence>
<dbReference type="EMBL" id="KN881851">
    <property type="protein sequence ID" value="KIY48247.1"/>
    <property type="molecule type" value="Genomic_DNA"/>
</dbReference>
<evidence type="ECO:0000256" key="2">
    <source>
        <dbReference type="ARBA" id="ARBA00022737"/>
    </source>
</evidence>
<dbReference type="PROSITE" id="PS50082">
    <property type="entry name" value="WD_REPEATS_2"/>
    <property type="match status" value="1"/>
</dbReference>
<feature type="repeat" description="WD" evidence="3">
    <location>
        <begin position="86"/>
        <end position="121"/>
    </location>
</feature>
<keyword evidence="5" id="KW-1185">Reference proteome</keyword>
<dbReference type="Pfam" id="PF00400">
    <property type="entry name" value="WD40"/>
    <property type="match status" value="1"/>
</dbReference>
<dbReference type="InterPro" id="IPR036322">
    <property type="entry name" value="WD40_repeat_dom_sf"/>
</dbReference>
<dbReference type="Gene3D" id="2.130.10.10">
    <property type="entry name" value="YVTN repeat-like/Quinoprotein amine dehydrogenase"/>
    <property type="match status" value="1"/>
</dbReference>